<dbReference type="EMBL" id="MDYQ01000063">
    <property type="protein sequence ID" value="PRP84417.1"/>
    <property type="molecule type" value="Genomic_DNA"/>
</dbReference>
<evidence type="ECO:0000313" key="2">
    <source>
        <dbReference type="EMBL" id="PRP84417.1"/>
    </source>
</evidence>
<keyword evidence="3" id="KW-1185">Reference proteome</keyword>
<dbReference type="STRING" id="1890364.A0A2P6NKD1"/>
<sequence>MRIFVTGATGYIGGSVVNRLLKDGHQILGLVRTQDKADALSKLGVEPVLGSLEDHDLIISTAKKVDAVINTADADNRKVAELLIESLQGTGKKLIHTSGSSIISDAANGKYSEAIYSDDDTEGFKVHSDKEARVGIDRFVLSEADKKNVKAIVICPCLIYGVGTGLAKESVQLPVLVRQSKKRGAGVHVGDGLNVWSTVHVEDVAELYATAIQSDIDSSIFLFAESGESNFKDIAQHIAEAQGLKGITPWDPVEAVAEEGDGMVTHALGSNSRVRGKNARKLGWKPSNSVGLRDYILSFYKA</sequence>
<dbReference type="SUPFAM" id="SSF51735">
    <property type="entry name" value="NAD(P)-binding Rossmann-fold domains"/>
    <property type="match status" value="1"/>
</dbReference>
<accession>A0A2P6NKD1</accession>
<evidence type="ECO:0000313" key="3">
    <source>
        <dbReference type="Proteomes" id="UP000241769"/>
    </source>
</evidence>
<dbReference type="InParanoid" id="A0A2P6NKD1"/>
<dbReference type="Gene3D" id="3.40.50.720">
    <property type="entry name" value="NAD(P)-binding Rossmann-like Domain"/>
    <property type="match status" value="1"/>
</dbReference>
<dbReference type="InterPro" id="IPR001509">
    <property type="entry name" value="Epimerase_deHydtase"/>
</dbReference>
<dbReference type="Pfam" id="PF01370">
    <property type="entry name" value="Epimerase"/>
    <property type="match status" value="1"/>
</dbReference>
<dbReference type="InterPro" id="IPR036291">
    <property type="entry name" value="NAD(P)-bd_dom_sf"/>
</dbReference>
<proteinExistence type="predicted"/>
<dbReference type="GO" id="GO:0005737">
    <property type="term" value="C:cytoplasm"/>
    <property type="evidence" value="ECO:0007669"/>
    <property type="project" value="TreeGrafter"/>
</dbReference>
<protein>
    <submittedName>
        <fullName evidence="2">Putative NAD dependent epimerase/dehydratase</fullName>
    </submittedName>
</protein>
<dbReference type="PANTHER" id="PTHR48079:SF6">
    <property type="entry name" value="NAD(P)-BINDING DOMAIN-CONTAINING PROTEIN-RELATED"/>
    <property type="match status" value="1"/>
</dbReference>
<dbReference type="InterPro" id="IPR051783">
    <property type="entry name" value="NAD(P)-dependent_oxidoreduct"/>
</dbReference>
<dbReference type="PANTHER" id="PTHR48079">
    <property type="entry name" value="PROTEIN YEEZ"/>
    <property type="match status" value="1"/>
</dbReference>
<gene>
    <name evidence="2" type="ORF">PROFUN_08097</name>
</gene>
<evidence type="ECO:0000259" key="1">
    <source>
        <dbReference type="Pfam" id="PF01370"/>
    </source>
</evidence>
<dbReference type="Proteomes" id="UP000241769">
    <property type="component" value="Unassembled WGS sequence"/>
</dbReference>
<comment type="caution">
    <text evidence="2">The sequence shown here is derived from an EMBL/GenBank/DDBJ whole genome shotgun (WGS) entry which is preliminary data.</text>
</comment>
<organism evidence="2 3">
    <name type="scientific">Planoprotostelium fungivorum</name>
    <dbReference type="NCBI Taxonomy" id="1890364"/>
    <lineage>
        <taxon>Eukaryota</taxon>
        <taxon>Amoebozoa</taxon>
        <taxon>Evosea</taxon>
        <taxon>Variosea</taxon>
        <taxon>Cavosteliida</taxon>
        <taxon>Cavosteliaceae</taxon>
        <taxon>Planoprotostelium</taxon>
    </lineage>
</organism>
<feature type="domain" description="NAD-dependent epimerase/dehydratase" evidence="1">
    <location>
        <begin position="3"/>
        <end position="214"/>
    </location>
</feature>
<dbReference type="GO" id="GO:0004029">
    <property type="term" value="F:aldehyde dehydrogenase (NAD+) activity"/>
    <property type="evidence" value="ECO:0007669"/>
    <property type="project" value="TreeGrafter"/>
</dbReference>
<dbReference type="AlphaFoldDB" id="A0A2P6NKD1"/>
<dbReference type="OrthoDB" id="10262413at2759"/>
<name>A0A2P6NKD1_9EUKA</name>
<reference evidence="2 3" key="1">
    <citation type="journal article" date="2018" name="Genome Biol. Evol.">
        <title>Multiple Roots of Fruiting Body Formation in Amoebozoa.</title>
        <authorList>
            <person name="Hillmann F."/>
            <person name="Forbes G."/>
            <person name="Novohradska S."/>
            <person name="Ferling I."/>
            <person name="Riege K."/>
            <person name="Groth M."/>
            <person name="Westermann M."/>
            <person name="Marz M."/>
            <person name="Spaller T."/>
            <person name="Winckler T."/>
            <person name="Schaap P."/>
            <person name="Glockner G."/>
        </authorList>
    </citation>
    <scope>NUCLEOTIDE SEQUENCE [LARGE SCALE GENOMIC DNA]</scope>
    <source>
        <strain evidence="2 3">Jena</strain>
    </source>
</reference>